<dbReference type="AlphaFoldDB" id="D4F359"/>
<dbReference type="Proteomes" id="UP000003692">
    <property type="component" value="Unassembled WGS sequence"/>
</dbReference>
<dbReference type="EMBL" id="ADGK01000053">
    <property type="protein sequence ID" value="EFE23833.1"/>
    <property type="molecule type" value="Genomic_DNA"/>
</dbReference>
<proteinExistence type="predicted"/>
<organism evidence="2 3">
    <name type="scientific">Edwardsiella tarda ATCC 23685</name>
    <dbReference type="NCBI Taxonomy" id="500638"/>
    <lineage>
        <taxon>Bacteria</taxon>
        <taxon>Pseudomonadati</taxon>
        <taxon>Pseudomonadota</taxon>
        <taxon>Gammaproteobacteria</taxon>
        <taxon>Enterobacterales</taxon>
        <taxon>Hafniaceae</taxon>
        <taxon>Edwardsiella</taxon>
    </lineage>
</organism>
<evidence type="ECO:0000313" key="2">
    <source>
        <dbReference type="EMBL" id="EFE23833.1"/>
    </source>
</evidence>
<evidence type="ECO:0000313" key="3">
    <source>
        <dbReference type="Proteomes" id="UP000003692"/>
    </source>
</evidence>
<reference evidence="2 3" key="1">
    <citation type="submission" date="2010-02" db="EMBL/GenBank/DDBJ databases">
        <authorList>
            <person name="Weinstock G."/>
            <person name="Sodergren E."/>
            <person name="Clifton S."/>
            <person name="Fulton L."/>
            <person name="Fulton B."/>
            <person name="Courtney L."/>
            <person name="Fronick C."/>
            <person name="Harrison M."/>
            <person name="Strong C."/>
            <person name="Farmer C."/>
            <person name="Delahaunty K."/>
            <person name="Markovic C."/>
            <person name="Hall O."/>
            <person name="Minx P."/>
            <person name="Tomlinson C."/>
            <person name="Mitreva M."/>
            <person name="Nelson J."/>
            <person name="Hou S."/>
            <person name="Wollam A."/>
            <person name="Pepin K.H."/>
            <person name="Johnson M."/>
            <person name="Bhonagiri V."/>
            <person name="Zhang X."/>
            <person name="Suruliraj S."/>
            <person name="Warren W."/>
            <person name="Chinwalla A."/>
            <person name="Mardis E.R."/>
            <person name="Wilson R.K."/>
        </authorList>
    </citation>
    <scope>NUCLEOTIDE SEQUENCE [LARGE SCALE GENOMIC DNA]</scope>
    <source>
        <strain evidence="2 3">ATCC 23685</strain>
    </source>
</reference>
<feature type="region of interest" description="Disordered" evidence="1">
    <location>
        <begin position="1"/>
        <end position="21"/>
    </location>
</feature>
<dbReference type="HOGENOM" id="CLU_2915115_0_0_6"/>
<protein>
    <submittedName>
        <fullName evidence="2">Uncharacterized protein</fullName>
    </submittedName>
</protein>
<sequence>MKIRGVAGKQARTPNNRLPDIGRMAKVGGYFQRARAAGGRARRRRTRARRGYVAIGGLVRT</sequence>
<gene>
    <name evidence="2" type="ORF">EDWATA_01161</name>
</gene>
<comment type="caution">
    <text evidence="2">The sequence shown here is derived from an EMBL/GenBank/DDBJ whole genome shotgun (WGS) entry which is preliminary data.</text>
</comment>
<name>D4F359_EDWTA</name>
<accession>D4F359</accession>
<evidence type="ECO:0000256" key="1">
    <source>
        <dbReference type="SAM" id="MobiDB-lite"/>
    </source>
</evidence>